<keyword evidence="3" id="KW-1185">Reference proteome</keyword>
<dbReference type="Proteomes" id="UP001152885">
    <property type="component" value="Unassembled WGS sequence"/>
</dbReference>
<reference evidence="2" key="1">
    <citation type="submission" date="2022-12" db="EMBL/GenBank/DDBJ databases">
        <authorList>
            <person name="Brejova B."/>
        </authorList>
    </citation>
    <scope>NUCLEOTIDE SEQUENCE</scope>
</reference>
<name>A0A9W4TZP4_9ASCO</name>
<evidence type="ECO:0000256" key="1">
    <source>
        <dbReference type="SAM" id="MobiDB-lite"/>
    </source>
</evidence>
<accession>A0A9W4TZP4</accession>
<protein>
    <submittedName>
        <fullName evidence="2">Uncharacterized protein</fullName>
    </submittedName>
</protein>
<proteinExistence type="predicted"/>
<comment type="caution">
    <text evidence="2">The sequence shown here is derived from an EMBL/GenBank/DDBJ whole genome shotgun (WGS) entry which is preliminary data.</text>
</comment>
<sequence>MNQQQQNQKDRLEDLRNHLLQSLSTSEQLLKDFRLNTPEYSSITVAVVLELILDVNLKQSLTLIELLSSKEKVPIVIPELEDLDTIEILNREAPSIVEMITAVNTMRYIMENPDSISSDDSSESDTEIGEDDEDSEDKEVNDRESETEPKIKTANMIGFSDLESLKLYVDEERNRLEFYQGLKIGEIVNRDLIKFDALKTALKIKSESDTGVIDANEADTKAVKSNEVVESF</sequence>
<evidence type="ECO:0000313" key="2">
    <source>
        <dbReference type="EMBL" id="CAI5760019.1"/>
    </source>
</evidence>
<gene>
    <name evidence="2" type="ORF">CANVERA_P4531</name>
</gene>
<feature type="compositionally biased region" description="Acidic residues" evidence="1">
    <location>
        <begin position="120"/>
        <end position="137"/>
    </location>
</feature>
<feature type="compositionally biased region" description="Basic and acidic residues" evidence="1">
    <location>
        <begin position="138"/>
        <end position="150"/>
    </location>
</feature>
<feature type="region of interest" description="Disordered" evidence="1">
    <location>
        <begin position="112"/>
        <end position="150"/>
    </location>
</feature>
<organism evidence="2 3">
    <name type="scientific">Candida verbasci</name>
    <dbReference type="NCBI Taxonomy" id="1227364"/>
    <lineage>
        <taxon>Eukaryota</taxon>
        <taxon>Fungi</taxon>
        <taxon>Dikarya</taxon>
        <taxon>Ascomycota</taxon>
        <taxon>Saccharomycotina</taxon>
        <taxon>Pichiomycetes</taxon>
        <taxon>Debaryomycetaceae</taxon>
        <taxon>Candida/Lodderomyces clade</taxon>
        <taxon>Candida</taxon>
    </lineage>
</organism>
<dbReference type="AlphaFoldDB" id="A0A9W4TZP4"/>
<dbReference type="EMBL" id="CANTUO010000005">
    <property type="protein sequence ID" value="CAI5760019.1"/>
    <property type="molecule type" value="Genomic_DNA"/>
</dbReference>
<evidence type="ECO:0000313" key="3">
    <source>
        <dbReference type="Proteomes" id="UP001152885"/>
    </source>
</evidence>